<evidence type="ECO:0000313" key="3">
    <source>
        <dbReference type="EMBL" id="GGO89607.1"/>
    </source>
</evidence>
<organism evidence="3 4">
    <name type="scientific">Nocardioides phosphati</name>
    <dbReference type="NCBI Taxonomy" id="1867775"/>
    <lineage>
        <taxon>Bacteria</taxon>
        <taxon>Bacillati</taxon>
        <taxon>Actinomycetota</taxon>
        <taxon>Actinomycetes</taxon>
        <taxon>Propionibacteriales</taxon>
        <taxon>Nocardioidaceae</taxon>
        <taxon>Nocardioides</taxon>
    </lineage>
</organism>
<keyword evidence="4" id="KW-1185">Reference proteome</keyword>
<protein>
    <recommendedName>
        <fullName evidence="5">FlgD Ig-like domain-containing protein</fullName>
    </recommendedName>
</protein>
<dbReference type="EMBL" id="BMNI01000004">
    <property type="protein sequence ID" value="GGO89607.1"/>
    <property type="molecule type" value="Genomic_DNA"/>
</dbReference>
<keyword evidence="2" id="KW-0732">Signal</keyword>
<evidence type="ECO:0000256" key="1">
    <source>
        <dbReference type="SAM" id="MobiDB-lite"/>
    </source>
</evidence>
<sequence>MRRLLLATALITGSVTVFAATPAYAAPAAPVLSGLDTSVAGHVTGTVTGGADAQSAWVCWSGCHINTGLTGAGWIPLDPTTHSATFDLPTWGYTDGEVKTVVCATAPTTGSNCAAGDVSPSVSSATLTATDVVPTVTWPTDTTIGHNPDGTDQQASVTVSDSGGGTLLVDWTYSEPETGDNDLTTTVAHDGETQLNLADGVGHLRLFRCNAYNSDPCTHYDLDSAEMTVARQSQVLYFTAPAITAAADPSHAVVPTGKHGTFQASWHVTADGQPVAGSDGSASGTLADDGGAPIEVPGAGLPEAEGLRIEGTISVDDPDFGPSTSSFSGYLVVDREGPAIEGLTVTRPAIHPTAIDALASYRTTTVKVHDATQLDYNDKIAITNASGVQVRLLEPEIDSWTDEHAVWDGRNESGSVVPAGTYTVTSVDTHGNTSALSRTVTVSHASGVLKTFKKTVSVGGSKVDSFVGRCSTLKNPASRGWSGSRGYYANTRCKSTRTNDTVVLTLHGQQLPTAVKYGSFRVDTYGGASRGYRGSQAAISYHRASDGEAVNTRTLGGTLGTHTGASVSPSSLLRGRTVLWSVGTAKFNHYDIKNFTVVARYYAWS</sequence>
<proteinExistence type="predicted"/>
<accession>A0ABQ2NAN8</accession>
<feature type="compositionally biased region" description="Polar residues" evidence="1">
    <location>
        <begin position="150"/>
        <end position="159"/>
    </location>
</feature>
<evidence type="ECO:0000313" key="4">
    <source>
        <dbReference type="Proteomes" id="UP000655410"/>
    </source>
</evidence>
<dbReference type="Gene3D" id="2.60.40.4070">
    <property type="match status" value="1"/>
</dbReference>
<evidence type="ECO:0000256" key="2">
    <source>
        <dbReference type="SAM" id="SignalP"/>
    </source>
</evidence>
<feature type="region of interest" description="Disordered" evidence="1">
    <location>
        <begin position="139"/>
        <end position="159"/>
    </location>
</feature>
<gene>
    <name evidence="3" type="ORF">GCM10011584_19440</name>
</gene>
<dbReference type="Proteomes" id="UP000655410">
    <property type="component" value="Unassembled WGS sequence"/>
</dbReference>
<comment type="caution">
    <text evidence="3">The sequence shown here is derived from an EMBL/GenBank/DDBJ whole genome shotgun (WGS) entry which is preliminary data.</text>
</comment>
<feature type="chain" id="PRO_5046142781" description="FlgD Ig-like domain-containing protein" evidence="2">
    <location>
        <begin position="20"/>
        <end position="605"/>
    </location>
</feature>
<dbReference type="RefSeq" id="WP_188783821.1">
    <property type="nucleotide sequence ID" value="NZ_BMNI01000004.1"/>
</dbReference>
<evidence type="ECO:0008006" key="5">
    <source>
        <dbReference type="Google" id="ProtNLM"/>
    </source>
</evidence>
<feature type="signal peptide" evidence="2">
    <location>
        <begin position="1"/>
        <end position="19"/>
    </location>
</feature>
<reference evidence="4" key="1">
    <citation type="journal article" date="2019" name="Int. J. Syst. Evol. Microbiol.">
        <title>The Global Catalogue of Microorganisms (GCM) 10K type strain sequencing project: providing services to taxonomists for standard genome sequencing and annotation.</title>
        <authorList>
            <consortium name="The Broad Institute Genomics Platform"/>
            <consortium name="The Broad Institute Genome Sequencing Center for Infectious Disease"/>
            <person name="Wu L."/>
            <person name="Ma J."/>
        </authorList>
    </citation>
    <scope>NUCLEOTIDE SEQUENCE [LARGE SCALE GENOMIC DNA]</scope>
    <source>
        <strain evidence="4">CGMCC 4.7371</strain>
    </source>
</reference>
<name>A0ABQ2NAN8_9ACTN</name>